<dbReference type="InterPro" id="IPR004045">
    <property type="entry name" value="Glutathione_S-Trfase_N"/>
</dbReference>
<dbReference type="Gene3D" id="1.20.1050.10">
    <property type="match status" value="1"/>
</dbReference>
<evidence type="ECO:0000313" key="3">
    <source>
        <dbReference type="EMBL" id="CAE0815443.1"/>
    </source>
</evidence>
<feature type="compositionally biased region" description="Pro residues" evidence="1">
    <location>
        <begin position="61"/>
        <end position="79"/>
    </location>
</feature>
<gene>
    <name evidence="3" type="ORF">EGYM00163_LOCUS26600</name>
</gene>
<feature type="compositionally biased region" description="Low complexity" evidence="1">
    <location>
        <begin position="46"/>
        <end position="60"/>
    </location>
</feature>
<feature type="compositionally biased region" description="Pro residues" evidence="1">
    <location>
        <begin position="168"/>
        <end position="185"/>
    </location>
</feature>
<name>A0A7S4FUD6_9EUGL</name>
<reference evidence="3" key="1">
    <citation type="submission" date="2021-01" db="EMBL/GenBank/DDBJ databases">
        <authorList>
            <person name="Corre E."/>
            <person name="Pelletier E."/>
            <person name="Niang G."/>
            <person name="Scheremetjew M."/>
            <person name="Finn R."/>
            <person name="Kale V."/>
            <person name="Holt S."/>
            <person name="Cochrane G."/>
            <person name="Meng A."/>
            <person name="Brown T."/>
            <person name="Cohen L."/>
        </authorList>
    </citation>
    <scope>NUCLEOTIDE SEQUENCE</scope>
    <source>
        <strain evidence="3">CCMP1594</strain>
    </source>
</reference>
<feature type="region of interest" description="Disordered" evidence="1">
    <location>
        <begin position="1"/>
        <end position="192"/>
    </location>
</feature>
<sequence length="503" mass="53653">MHLRTANLRLVPLPPLPSPSQAMAGAPHLCTANLHLGPLPPPPPRSSRSSWAAMAAGPGASAPPPPPATPRPNPPPPRSPSATGPGPSPPSATPAPAHPRPGPGPPHLSPPQRRAVPWPPPQRFPSRWEAPGAGLAPPEATPALASPPPPHPSLPGPPPRRARLCKPPHQPPDPWGGRGPSPPPNSRSGWIAWNCQLPTPWLSLAPLSPPRPAPPPSPPPAAWAESLLFGLTTTTRGPAPQSMAPQVTALQPSCLRPISPPSLHRTRTNQRDAATKATNMAVQLGQSEKITLHYFMIKGAIGTATICLEQGGIEYEAKAYTMEDWAAFKPKTLTGQLPCLEYEDGTMIAESGAVSRVAAAKAGLLGEGRDFAKSEMLLGMTVDLWKLVAGNVPTIITVGNWTAEKDKAWTDEHRPKVKTSVERYVKLLVGDSARFTNRGDTLGELDLWYRLSQLVNGAWPDLLTEVPGLKAFYERVAELQGPKKFYTDQTKFGALPAYFVPMP</sequence>
<evidence type="ECO:0000259" key="2">
    <source>
        <dbReference type="PROSITE" id="PS50404"/>
    </source>
</evidence>
<feature type="compositionally biased region" description="Pro residues" evidence="1">
    <location>
        <begin position="86"/>
        <end position="109"/>
    </location>
</feature>
<dbReference type="PANTHER" id="PTHR11571:SF150">
    <property type="entry name" value="GLUTATHIONE S-TRANSFERASE"/>
    <property type="match status" value="1"/>
</dbReference>
<feature type="compositionally biased region" description="Low complexity" evidence="1">
    <location>
        <begin position="130"/>
        <end position="144"/>
    </location>
</feature>
<dbReference type="InterPro" id="IPR036249">
    <property type="entry name" value="Thioredoxin-like_sf"/>
</dbReference>
<dbReference type="AlphaFoldDB" id="A0A7S4FUD6"/>
<accession>A0A7S4FUD6</accession>
<dbReference type="PANTHER" id="PTHR11571">
    <property type="entry name" value="GLUTATHIONE S-TRANSFERASE"/>
    <property type="match status" value="1"/>
</dbReference>
<dbReference type="PROSITE" id="PS50404">
    <property type="entry name" value="GST_NTER"/>
    <property type="match status" value="1"/>
</dbReference>
<evidence type="ECO:0000256" key="1">
    <source>
        <dbReference type="SAM" id="MobiDB-lite"/>
    </source>
</evidence>
<feature type="compositionally biased region" description="Pro residues" evidence="1">
    <location>
        <begin position="145"/>
        <end position="159"/>
    </location>
</feature>
<dbReference type="InterPro" id="IPR050213">
    <property type="entry name" value="GST_superfamily"/>
</dbReference>
<dbReference type="PRINTS" id="PR01217">
    <property type="entry name" value="PRICHEXTENSN"/>
</dbReference>
<proteinExistence type="predicted"/>
<dbReference type="Gene3D" id="3.40.30.10">
    <property type="entry name" value="Glutaredoxin"/>
    <property type="match status" value="1"/>
</dbReference>
<dbReference type="EMBL" id="HBJA01075854">
    <property type="protein sequence ID" value="CAE0815443.1"/>
    <property type="molecule type" value="Transcribed_RNA"/>
</dbReference>
<dbReference type="GO" id="GO:0006749">
    <property type="term" value="P:glutathione metabolic process"/>
    <property type="evidence" value="ECO:0007669"/>
    <property type="project" value="TreeGrafter"/>
</dbReference>
<protein>
    <recommendedName>
        <fullName evidence="2">GST N-terminal domain-containing protein</fullName>
    </recommendedName>
</protein>
<feature type="domain" description="GST N-terminal" evidence="2">
    <location>
        <begin position="288"/>
        <end position="366"/>
    </location>
</feature>
<dbReference type="GO" id="GO:0004364">
    <property type="term" value="F:glutathione transferase activity"/>
    <property type="evidence" value="ECO:0007669"/>
    <property type="project" value="TreeGrafter"/>
</dbReference>
<dbReference type="SUPFAM" id="SSF52833">
    <property type="entry name" value="Thioredoxin-like"/>
    <property type="match status" value="1"/>
</dbReference>
<organism evidence="3">
    <name type="scientific">Eutreptiella gymnastica</name>
    <dbReference type="NCBI Taxonomy" id="73025"/>
    <lineage>
        <taxon>Eukaryota</taxon>
        <taxon>Discoba</taxon>
        <taxon>Euglenozoa</taxon>
        <taxon>Euglenida</taxon>
        <taxon>Spirocuta</taxon>
        <taxon>Euglenophyceae</taxon>
        <taxon>Eutreptiales</taxon>
        <taxon>Eutreptiaceae</taxon>
        <taxon>Eutreptiella</taxon>
    </lineage>
</organism>